<protein>
    <submittedName>
        <fullName evidence="1">Unnamed protein product</fullName>
    </submittedName>
</protein>
<proteinExistence type="predicted"/>
<accession>A0ACB5TXQ3</accession>
<comment type="caution">
    <text evidence="1">The sequence shown here is derived from an EMBL/GenBank/DDBJ whole genome shotgun (WGS) entry which is preliminary data.</text>
</comment>
<dbReference type="Proteomes" id="UP001165064">
    <property type="component" value="Unassembled WGS sequence"/>
</dbReference>
<name>A0ACB5TXQ3_AMBMO</name>
<organism evidence="1 2">
    <name type="scientific">Ambrosiozyma monospora</name>
    <name type="common">Yeast</name>
    <name type="synonym">Endomycopsis monosporus</name>
    <dbReference type="NCBI Taxonomy" id="43982"/>
    <lineage>
        <taxon>Eukaryota</taxon>
        <taxon>Fungi</taxon>
        <taxon>Dikarya</taxon>
        <taxon>Ascomycota</taxon>
        <taxon>Saccharomycotina</taxon>
        <taxon>Pichiomycetes</taxon>
        <taxon>Pichiales</taxon>
        <taxon>Pichiaceae</taxon>
        <taxon>Ambrosiozyma</taxon>
    </lineage>
</organism>
<sequence length="240" mass="27359">MVQEICIENLTRNAFIDSSSNGDVPNVFKKVDILYSKFGVDDFDFDFYNKTPHSGLETNVENSYSNCLLQLYRFIPSIFNFVIKTLAEDAIYDDFVLTELGYLFDMLVKGDGKHCIASNFQRMICGLPDAQRLGLLNNDGKSKDEIGQRKLIHTFNRFLLSKIALDEQVLYNSQNSRHLDMLCGVLTETSLSSMYCTLNHKRTTVFHCIDINTIPPPPIIPTHITILNYMESSMNKIAQC</sequence>
<gene>
    <name evidence="1" type="ORF">Amon02_001009100</name>
</gene>
<evidence type="ECO:0000313" key="1">
    <source>
        <dbReference type="EMBL" id="GME96809.1"/>
    </source>
</evidence>
<keyword evidence="2" id="KW-1185">Reference proteome</keyword>
<evidence type="ECO:0000313" key="2">
    <source>
        <dbReference type="Proteomes" id="UP001165064"/>
    </source>
</evidence>
<reference evidence="1" key="1">
    <citation type="submission" date="2023-04" db="EMBL/GenBank/DDBJ databases">
        <title>Ambrosiozyma monospora NBRC 10751.</title>
        <authorList>
            <person name="Ichikawa N."/>
            <person name="Sato H."/>
            <person name="Tonouchi N."/>
        </authorList>
    </citation>
    <scope>NUCLEOTIDE SEQUENCE</scope>
    <source>
        <strain evidence="1">NBRC 10751</strain>
    </source>
</reference>
<dbReference type="EMBL" id="BSXS01009890">
    <property type="protein sequence ID" value="GME96809.1"/>
    <property type="molecule type" value="Genomic_DNA"/>
</dbReference>